<protein>
    <submittedName>
        <fullName evidence="4">Phosphopantetheine-binding protein</fullName>
    </submittedName>
</protein>
<dbReference type="EMBL" id="JBHSFS010000019">
    <property type="protein sequence ID" value="MFC4517274.1"/>
    <property type="molecule type" value="Genomic_DNA"/>
</dbReference>
<dbReference type="SUPFAM" id="SSF47336">
    <property type="entry name" value="ACP-like"/>
    <property type="match status" value="1"/>
</dbReference>
<proteinExistence type="predicted"/>
<dbReference type="InterPro" id="IPR009081">
    <property type="entry name" value="PP-bd_ACP"/>
</dbReference>
<comment type="caution">
    <text evidence="4">The sequence shown here is derived from an EMBL/GenBank/DDBJ whole genome shotgun (WGS) entry which is preliminary data.</text>
</comment>
<dbReference type="Proteomes" id="UP001595990">
    <property type="component" value="Unassembled WGS sequence"/>
</dbReference>
<gene>
    <name evidence="4" type="ORF">ACFPEN_30720</name>
</gene>
<name>A0ABV9BTA5_9ACTN</name>
<keyword evidence="5" id="KW-1185">Reference proteome</keyword>
<feature type="domain" description="Carrier" evidence="3">
    <location>
        <begin position="1"/>
        <end position="60"/>
    </location>
</feature>
<keyword evidence="2" id="KW-0597">Phosphoprotein</keyword>
<dbReference type="Pfam" id="PF00550">
    <property type="entry name" value="PP-binding"/>
    <property type="match status" value="1"/>
</dbReference>
<dbReference type="PROSITE" id="PS50075">
    <property type="entry name" value="CARRIER"/>
    <property type="match status" value="1"/>
</dbReference>
<keyword evidence="1" id="KW-0596">Phosphopantetheine</keyword>
<evidence type="ECO:0000256" key="1">
    <source>
        <dbReference type="ARBA" id="ARBA00022450"/>
    </source>
</evidence>
<evidence type="ECO:0000313" key="4">
    <source>
        <dbReference type="EMBL" id="MFC4517274.1"/>
    </source>
</evidence>
<dbReference type="InterPro" id="IPR036736">
    <property type="entry name" value="ACP-like_sf"/>
</dbReference>
<dbReference type="RefSeq" id="WP_417923969.1">
    <property type="nucleotide sequence ID" value="NZ_JBHSFS010000019.1"/>
</dbReference>
<sequence>MDEELSDELSLRDYGLDSLGMVQLLGALENDYQLRFTEELLRINTFQTPTSLWKAITTIQQDVR</sequence>
<evidence type="ECO:0000256" key="2">
    <source>
        <dbReference type="ARBA" id="ARBA00022553"/>
    </source>
</evidence>
<reference evidence="5" key="1">
    <citation type="journal article" date="2019" name="Int. J. Syst. Evol. Microbiol.">
        <title>The Global Catalogue of Microorganisms (GCM) 10K type strain sequencing project: providing services to taxonomists for standard genome sequencing and annotation.</title>
        <authorList>
            <consortium name="The Broad Institute Genomics Platform"/>
            <consortium name="The Broad Institute Genome Sequencing Center for Infectious Disease"/>
            <person name="Wu L."/>
            <person name="Ma J."/>
        </authorList>
    </citation>
    <scope>NUCLEOTIDE SEQUENCE [LARGE SCALE GENOMIC DNA]</scope>
    <source>
        <strain evidence="5">CECT 8064</strain>
    </source>
</reference>
<dbReference type="InterPro" id="IPR006162">
    <property type="entry name" value="Ppantetheine_attach_site"/>
</dbReference>
<accession>A0ABV9BTA5</accession>
<evidence type="ECO:0000313" key="5">
    <source>
        <dbReference type="Proteomes" id="UP001595990"/>
    </source>
</evidence>
<dbReference type="Gene3D" id="1.10.1200.10">
    <property type="entry name" value="ACP-like"/>
    <property type="match status" value="1"/>
</dbReference>
<organism evidence="4 5">
    <name type="scientific">Streptomyces ehimensis</name>
    <dbReference type="NCBI Taxonomy" id="68195"/>
    <lineage>
        <taxon>Bacteria</taxon>
        <taxon>Bacillati</taxon>
        <taxon>Actinomycetota</taxon>
        <taxon>Actinomycetes</taxon>
        <taxon>Kitasatosporales</taxon>
        <taxon>Streptomycetaceae</taxon>
        <taxon>Streptomyces</taxon>
    </lineage>
</organism>
<dbReference type="PROSITE" id="PS00012">
    <property type="entry name" value="PHOSPHOPANTETHEINE"/>
    <property type="match status" value="1"/>
</dbReference>
<evidence type="ECO:0000259" key="3">
    <source>
        <dbReference type="PROSITE" id="PS50075"/>
    </source>
</evidence>